<feature type="signal peptide" evidence="1">
    <location>
        <begin position="1"/>
        <end position="20"/>
    </location>
</feature>
<keyword evidence="1" id="KW-0732">Signal</keyword>
<reference evidence="2" key="1">
    <citation type="submission" date="2019-12" db="EMBL/GenBank/DDBJ databases">
        <title>An insight into the sialome of adult female Ixodes ricinus ticks feeding for 6 days.</title>
        <authorList>
            <person name="Perner J."/>
            <person name="Ribeiro J.M.C."/>
        </authorList>
    </citation>
    <scope>NUCLEOTIDE SEQUENCE</scope>
    <source>
        <strain evidence="2">Semi-engorged</strain>
        <tissue evidence="2">Salivary glands</tissue>
    </source>
</reference>
<dbReference type="AlphaFoldDB" id="A0A6B0UVZ2"/>
<sequence length="155" mass="17735">MNSLKVIFLCIALFANPSYTEFFPDAPPEYVTEDCRKTATKFVVQSVPLGFKSALFCMYQNLQVLENLKSLDLALTTPHTGRSICRIEVHWFNETAKRVNMTIYDTDLLGNCTKVSHNISKRKSSTSFYGLQDMFNFCYMVPSPNGEILRAFRFS</sequence>
<accession>A0A6B0UVZ2</accession>
<protein>
    <submittedName>
        <fullName evidence="2">Putative secreted protein</fullName>
    </submittedName>
</protein>
<evidence type="ECO:0000313" key="2">
    <source>
        <dbReference type="EMBL" id="MXU94017.1"/>
    </source>
</evidence>
<dbReference type="EMBL" id="GIFC01011934">
    <property type="protein sequence ID" value="MXU94017.1"/>
    <property type="molecule type" value="Transcribed_RNA"/>
</dbReference>
<proteinExistence type="predicted"/>
<organism evidence="2">
    <name type="scientific">Ixodes ricinus</name>
    <name type="common">Common tick</name>
    <name type="synonym">Acarus ricinus</name>
    <dbReference type="NCBI Taxonomy" id="34613"/>
    <lineage>
        <taxon>Eukaryota</taxon>
        <taxon>Metazoa</taxon>
        <taxon>Ecdysozoa</taxon>
        <taxon>Arthropoda</taxon>
        <taxon>Chelicerata</taxon>
        <taxon>Arachnida</taxon>
        <taxon>Acari</taxon>
        <taxon>Parasitiformes</taxon>
        <taxon>Ixodida</taxon>
        <taxon>Ixodoidea</taxon>
        <taxon>Ixodidae</taxon>
        <taxon>Ixodinae</taxon>
        <taxon>Ixodes</taxon>
    </lineage>
</organism>
<evidence type="ECO:0000256" key="1">
    <source>
        <dbReference type="SAM" id="SignalP"/>
    </source>
</evidence>
<feature type="chain" id="PRO_5025402184" evidence="1">
    <location>
        <begin position="21"/>
        <end position="155"/>
    </location>
</feature>
<name>A0A6B0UVZ2_IXORI</name>